<protein>
    <submittedName>
        <fullName evidence="2">Protein LSM14 A</fullName>
    </submittedName>
</protein>
<dbReference type="PANTHER" id="PTHR13586:SF2">
    <property type="entry name" value="PROTEIN LSM14 HOMOLOG A"/>
    <property type="match status" value="1"/>
</dbReference>
<accession>A0ABV0QG42</accession>
<dbReference type="SUPFAM" id="SSF50182">
    <property type="entry name" value="Sm-like ribonucleoproteins"/>
    <property type="match status" value="1"/>
</dbReference>
<evidence type="ECO:0000313" key="3">
    <source>
        <dbReference type="Proteomes" id="UP001434883"/>
    </source>
</evidence>
<dbReference type="Proteomes" id="UP001434883">
    <property type="component" value="Unassembled WGS sequence"/>
</dbReference>
<dbReference type="InterPro" id="IPR010920">
    <property type="entry name" value="LSM_dom_sf"/>
</dbReference>
<dbReference type="InterPro" id="IPR025609">
    <property type="entry name" value="Lsm14-like_N"/>
</dbReference>
<reference evidence="2 3" key="1">
    <citation type="submission" date="2021-06" db="EMBL/GenBank/DDBJ databases">
        <authorList>
            <person name="Palmer J.M."/>
        </authorList>
    </citation>
    <scope>NUCLEOTIDE SEQUENCE [LARGE SCALE GENOMIC DNA]</scope>
    <source>
        <strain evidence="2 3">XC_2019</strain>
        <tissue evidence="2">Muscle</tissue>
    </source>
</reference>
<dbReference type="Gene3D" id="2.30.30.100">
    <property type="match status" value="1"/>
</dbReference>
<feature type="domain" description="Lsm14-like N-terminal" evidence="1">
    <location>
        <begin position="20"/>
        <end position="114"/>
    </location>
</feature>
<gene>
    <name evidence="2" type="primary">LSM14A</name>
    <name evidence="2" type="ORF">XENOCAPTIV_028026</name>
</gene>
<sequence>MDIYVFGYYSSRYRCDMSYMFPAVDSVSLPTHTPAQITDSNTPTVCNVAFFFFSKTVRSFGTEDRPTERPIPPRDEVFEYIIFRGSDIKDLTVCEPPKATSTLPQDPAIVQSSIGSTSAASAPLFQSAGSYASFSRASVPSYNQFGVTPIGSQQFASTGGK</sequence>
<keyword evidence="3" id="KW-1185">Reference proteome</keyword>
<dbReference type="PANTHER" id="PTHR13586">
    <property type="entry name" value="SCD6 PROTEIN-RELATED"/>
    <property type="match status" value="1"/>
</dbReference>
<proteinExistence type="predicted"/>
<evidence type="ECO:0000259" key="1">
    <source>
        <dbReference type="SMART" id="SM01271"/>
    </source>
</evidence>
<comment type="caution">
    <text evidence="2">The sequence shown here is derived from an EMBL/GenBank/DDBJ whole genome shotgun (WGS) entry which is preliminary data.</text>
</comment>
<dbReference type="Pfam" id="PF12701">
    <property type="entry name" value="LSM14"/>
    <property type="match status" value="1"/>
</dbReference>
<dbReference type="SMART" id="SM01271">
    <property type="entry name" value="LSM14"/>
    <property type="match status" value="1"/>
</dbReference>
<dbReference type="EMBL" id="JAHRIN010009152">
    <property type="protein sequence ID" value="MEQ2194362.1"/>
    <property type="molecule type" value="Genomic_DNA"/>
</dbReference>
<evidence type="ECO:0000313" key="2">
    <source>
        <dbReference type="EMBL" id="MEQ2194362.1"/>
    </source>
</evidence>
<name>A0ABV0QG42_9TELE</name>
<organism evidence="2 3">
    <name type="scientific">Xenoophorus captivus</name>
    <dbReference type="NCBI Taxonomy" id="1517983"/>
    <lineage>
        <taxon>Eukaryota</taxon>
        <taxon>Metazoa</taxon>
        <taxon>Chordata</taxon>
        <taxon>Craniata</taxon>
        <taxon>Vertebrata</taxon>
        <taxon>Euteleostomi</taxon>
        <taxon>Actinopterygii</taxon>
        <taxon>Neopterygii</taxon>
        <taxon>Teleostei</taxon>
        <taxon>Neoteleostei</taxon>
        <taxon>Acanthomorphata</taxon>
        <taxon>Ovalentaria</taxon>
        <taxon>Atherinomorphae</taxon>
        <taxon>Cyprinodontiformes</taxon>
        <taxon>Goodeidae</taxon>
        <taxon>Xenoophorus</taxon>
    </lineage>
</organism>